<comment type="caution">
    <text evidence="1">The sequence shown here is derived from an EMBL/GenBank/DDBJ whole genome shotgun (WGS) entry which is preliminary data.</text>
</comment>
<keyword evidence="2" id="KW-1185">Reference proteome</keyword>
<reference evidence="1" key="2">
    <citation type="submission" date="2020-09" db="EMBL/GenBank/DDBJ databases">
        <authorList>
            <person name="Sun Q."/>
            <person name="Zhou Y."/>
        </authorList>
    </citation>
    <scope>NUCLEOTIDE SEQUENCE</scope>
    <source>
        <strain evidence="1">CGMCC 4.7312</strain>
    </source>
</reference>
<dbReference type="InterPro" id="IPR015943">
    <property type="entry name" value="WD40/YVTN_repeat-like_dom_sf"/>
</dbReference>
<dbReference type="SUPFAM" id="SSF110296">
    <property type="entry name" value="Oligoxyloglucan reducing end-specific cellobiohydrolase"/>
    <property type="match status" value="1"/>
</dbReference>
<dbReference type="AlphaFoldDB" id="A0A917X210"/>
<evidence type="ECO:0000313" key="2">
    <source>
        <dbReference type="Proteomes" id="UP000608890"/>
    </source>
</evidence>
<dbReference type="EMBL" id="BMNB01000024">
    <property type="protein sequence ID" value="GGM55150.1"/>
    <property type="molecule type" value="Genomic_DNA"/>
</dbReference>
<dbReference type="Proteomes" id="UP000608890">
    <property type="component" value="Unassembled WGS sequence"/>
</dbReference>
<proteinExistence type="predicted"/>
<gene>
    <name evidence="1" type="ORF">GCM10011608_45000</name>
</gene>
<evidence type="ECO:0008006" key="3">
    <source>
        <dbReference type="Google" id="ProtNLM"/>
    </source>
</evidence>
<sequence length="415" mass="44682">MPVTPRRELIVWSEPNPPHDELPSDRRPQTADWWRRRVGSAFVVAALLATIGVSVTHRAPDGKVSRGSAAAANATYSDNAVTGVDAGEVNRARFDALFVQFVDRDHGFALTATCPDGKQHCSYGLAVSIDGGRTYQHRALPLAKVPPTEGYSADLHAVTTDTVVIEDRGKWWVSINAGRTWRSAPDSVARNVAEIPAAGRLHVRCRDTNCEIRELTVIDPDTGLRLKVPNVPLERVHGSSESTIAPDGTRWISGTARGDVPALATTRDGGRTWSVSRFPKPDKLLYGPRLLVGPGSLWYAVFSVQREDAKNGFGPMYASTDAGRTWTRIRNGEEQPASILGAIVRPDGRLLIGTELNGPMTSADGGRTFTRPGAGPNVSYFIERSGIITAQKGNGSYSTSLDGGVTWSPISVPAP</sequence>
<dbReference type="RefSeq" id="WP_229706336.1">
    <property type="nucleotide sequence ID" value="NZ_BMNB01000024.1"/>
</dbReference>
<name>A0A917X210_9ACTN</name>
<protein>
    <recommendedName>
        <fullName evidence="3">Exo-alpha-sialidase</fullName>
    </recommendedName>
</protein>
<accession>A0A917X210</accession>
<dbReference type="Gene3D" id="2.130.10.10">
    <property type="entry name" value="YVTN repeat-like/Quinoprotein amine dehydrogenase"/>
    <property type="match status" value="1"/>
</dbReference>
<evidence type="ECO:0000313" key="1">
    <source>
        <dbReference type="EMBL" id="GGM55150.1"/>
    </source>
</evidence>
<dbReference type="CDD" id="cd15482">
    <property type="entry name" value="Sialidase_non-viral"/>
    <property type="match status" value="1"/>
</dbReference>
<organism evidence="1 2">
    <name type="scientific">Micromonospora sonchi</name>
    <dbReference type="NCBI Taxonomy" id="1763543"/>
    <lineage>
        <taxon>Bacteria</taxon>
        <taxon>Bacillati</taxon>
        <taxon>Actinomycetota</taxon>
        <taxon>Actinomycetes</taxon>
        <taxon>Micromonosporales</taxon>
        <taxon>Micromonosporaceae</taxon>
        <taxon>Micromonospora</taxon>
    </lineage>
</organism>
<reference evidence="1" key="1">
    <citation type="journal article" date="2014" name="Int. J. Syst. Evol. Microbiol.">
        <title>Complete genome sequence of Corynebacterium casei LMG S-19264T (=DSM 44701T), isolated from a smear-ripened cheese.</title>
        <authorList>
            <consortium name="US DOE Joint Genome Institute (JGI-PGF)"/>
            <person name="Walter F."/>
            <person name="Albersmeier A."/>
            <person name="Kalinowski J."/>
            <person name="Ruckert C."/>
        </authorList>
    </citation>
    <scope>NUCLEOTIDE SEQUENCE</scope>
    <source>
        <strain evidence="1">CGMCC 4.7312</strain>
    </source>
</reference>